<accession>A0ABP0X2Q1</accession>
<feature type="region of interest" description="Disordered" evidence="1">
    <location>
        <begin position="183"/>
        <end position="206"/>
    </location>
</feature>
<feature type="compositionally biased region" description="Low complexity" evidence="1">
    <location>
        <begin position="299"/>
        <end position="308"/>
    </location>
</feature>
<reference evidence="2" key="1">
    <citation type="submission" date="2024-02" db="EMBL/GenBank/DDBJ databases">
        <authorList>
            <consortium name="ELIXIR-Norway"/>
            <consortium name="Elixir Norway"/>
        </authorList>
    </citation>
    <scope>NUCLEOTIDE SEQUENCE</scope>
</reference>
<evidence type="ECO:0000256" key="1">
    <source>
        <dbReference type="SAM" id="MobiDB-lite"/>
    </source>
</evidence>
<keyword evidence="3" id="KW-1185">Reference proteome</keyword>
<feature type="compositionally biased region" description="Polar residues" evidence="1">
    <location>
        <begin position="22"/>
        <end position="36"/>
    </location>
</feature>
<dbReference type="Proteomes" id="UP001497444">
    <property type="component" value="Chromosome 4"/>
</dbReference>
<name>A0ABP0X2Q1_9BRYO</name>
<feature type="compositionally biased region" description="Low complexity" evidence="1">
    <location>
        <begin position="183"/>
        <end position="198"/>
    </location>
</feature>
<feature type="compositionally biased region" description="Acidic residues" evidence="1">
    <location>
        <begin position="7"/>
        <end position="16"/>
    </location>
</feature>
<gene>
    <name evidence="2" type="ORF">CSSPJE1EN1_LOCUS17408</name>
</gene>
<organism evidence="2 3">
    <name type="scientific">Sphagnum jensenii</name>
    <dbReference type="NCBI Taxonomy" id="128206"/>
    <lineage>
        <taxon>Eukaryota</taxon>
        <taxon>Viridiplantae</taxon>
        <taxon>Streptophyta</taxon>
        <taxon>Embryophyta</taxon>
        <taxon>Bryophyta</taxon>
        <taxon>Sphagnophytina</taxon>
        <taxon>Sphagnopsida</taxon>
        <taxon>Sphagnales</taxon>
        <taxon>Sphagnaceae</taxon>
        <taxon>Sphagnum</taxon>
    </lineage>
</organism>
<feature type="compositionally biased region" description="Polar residues" evidence="1">
    <location>
        <begin position="319"/>
        <end position="333"/>
    </location>
</feature>
<evidence type="ECO:0000313" key="3">
    <source>
        <dbReference type="Proteomes" id="UP001497444"/>
    </source>
</evidence>
<evidence type="ECO:0000313" key="2">
    <source>
        <dbReference type="EMBL" id="CAK9271930.1"/>
    </source>
</evidence>
<feature type="compositionally biased region" description="Acidic residues" evidence="1">
    <location>
        <begin position="37"/>
        <end position="46"/>
    </location>
</feature>
<dbReference type="EMBL" id="OZ020099">
    <property type="protein sequence ID" value="CAK9271930.1"/>
    <property type="molecule type" value="Genomic_DNA"/>
</dbReference>
<feature type="region of interest" description="Disordered" evidence="1">
    <location>
        <begin position="251"/>
        <end position="336"/>
    </location>
</feature>
<sequence>MYQEGDMVSDDEDGGSDELSTPYASAHSSPARLQSSPEEEEADDDDKLLVDQRDTLLYGEVRASVPFNWEESPGKPKLKFSERNHNNNLQIVAAAAAANGLSTEEYVGRWDPALQASPDQLQHLLPTPRRLLPLPPRLKAVKSNLQIAAAADSRVVVVQHRRTSSLDSLPSLHLYRPEAASSSSSSFLVQQQQQQQQQGCGEEEKPKDFWRRLFKEKLLITRRKTVPKTSLGSAAAGPAGQLLLDAASSWETERAKKTTEEETAAAAAAAARPANHHHHHHHHHQLLLLNGTDEKKWLQQQQQQGNHSNVHHHSQQQHFSPSRSNSYRPQSVPQKPIPSIRSAAAITPHGLRATSPVTASGREQQQREIMFPYNIRLLTSCLGFPPIKTYRSSSSELRSLVYGSP</sequence>
<proteinExistence type="predicted"/>
<feature type="compositionally biased region" description="Low complexity" evidence="1">
    <location>
        <begin position="264"/>
        <end position="273"/>
    </location>
</feature>
<protein>
    <submittedName>
        <fullName evidence="2">Uncharacterized protein</fullName>
    </submittedName>
</protein>
<feature type="compositionally biased region" description="Basic and acidic residues" evidence="1">
    <location>
        <begin position="251"/>
        <end position="260"/>
    </location>
</feature>
<feature type="region of interest" description="Disordered" evidence="1">
    <location>
        <begin position="1"/>
        <end position="50"/>
    </location>
</feature>
<feature type="compositionally biased region" description="Basic residues" evidence="1">
    <location>
        <begin position="274"/>
        <end position="285"/>
    </location>
</feature>